<keyword evidence="2" id="KW-1185">Reference proteome</keyword>
<dbReference type="AlphaFoldDB" id="A0A1I1SUT6"/>
<dbReference type="EMBL" id="FOMW01000001">
    <property type="protein sequence ID" value="SFD50224.1"/>
    <property type="molecule type" value="Genomic_DNA"/>
</dbReference>
<evidence type="ECO:0000313" key="2">
    <source>
        <dbReference type="Proteomes" id="UP000198977"/>
    </source>
</evidence>
<organism evidence="1 2">
    <name type="scientific">Sulfitobacter brevis</name>
    <dbReference type="NCBI Taxonomy" id="74348"/>
    <lineage>
        <taxon>Bacteria</taxon>
        <taxon>Pseudomonadati</taxon>
        <taxon>Pseudomonadota</taxon>
        <taxon>Alphaproteobacteria</taxon>
        <taxon>Rhodobacterales</taxon>
        <taxon>Roseobacteraceae</taxon>
        <taxon>Sulfitobacter</taxon>
    </lineage>
</organism>
<name>A0A1I1SUT6_9RHOB</name>
<evidence type="ECO:0000313" key="1">
    <source>
        <dbReference type="EMBL" id="SFD50224.1"/>
    </source>
</evidence>
<dbReference type="Proteomes" id="UP000198977">
    <property type="component" value="Unassembled WGS sequence"/>
</dbReference>
<reference evidence="1 2" key="1">
    <citation type="submission" date="2016-10" db="EMBL/GenBank/DDBJ databases">
        <authorList>
            <person name="de Groot N.N."/>
        </authorList>
    </citation>
    <scope>NUCLEOTIDE SEQUENCE [LARGE SCALE GENOMIC DNA]</scope>
    <source>
        <strain evidence="1 2">DSM 11443</strain>
    </source>
</reference>
<protein>
    <submittedName>
        <fullName evidence="1">Uncharacterized protein</fullName>
    </submittedName>
</protein>
<proteinExistence type="predicted"/>
<accession>A0A1I1SUT6</accession>
<gene>
    <name evidence="1" type="ORF">SAMN04488523_101169</name>
</gene>
<sequence>MRSEFLGAEQPRLSSTPQTFFARMMGFAAELRESNSRDFEKQCEKYRTAPHVSGAFGFIETGHHLRKIAGFSPR</sequence>